<sequence length="83" mass="9238">MKIATRADFEIEIDASVLAGYNFDGMYLHRAIFEGADLKYSTFIEADLQGAYLMGADASHANFTDASLINGIPQRSKPWRVCF</sequence>
<gene>
    <name evidence="1" type="ORF">HDF12_003895</name>
</gene>
<dbReference type="InterPro" id="IPR001646">
    <property type="entry name" value="5peptide_repeat"/>
</dbReference>
<dbReference type="Pfam" id="PF00805">
    <property type="entry name" value="Pentapeptide"/>
    <property type="match status" value="1"/>
</dbReference>
<accession>A0A7Y9NQ78</accession>
<dbReference type="AlphaFoldDB" id="A0A7Y9NQ78"/>
<dbReference type="SUPFAM" id="SSF141571">
    <property type="entry name" value="Pentapeptide repeat-like"/>
    <property type="match status" value="1"/>
</dbReference>
<evidence type="ECO:0000313" key="2">
    <source>
        <dbReference type="Proteomes" id="UP000534186"/>
    </source>
</evidence>
<reference evidence="1 2" key="1">
    <citation type="submission" date="2020-07" db="EMBL/GenBank/DDBJ databases">
        <title>Genomic Encyclopedia of Type Strains, Phase IV (KMG-V): Genome sequencing to study the core and pangenomes of soil and plant-associated prokaryotes.</title>
        <authorList>
            <person name="Whitman W."/>
        </authorList>
    </citation>
    <scope>NUCLEOTIDE SEQUENCE [LARGE SCALE GENOMIC DNA]</scope>
    <source>
        <strain evidence="1 2">M8UP30</strain>
    </source>
</reference>
<comment type="caution">
    <text evidence="1">The sequence shown here is derived from an EMBL/GenBank/DDBJ whole genome shotgun (WGS) entry which is preliminary data.</text>
</comment>
<protein>
    <submittedName>
        <fullName evidence="1">Uncharacterized protein YjbI with pentapeptide repeats</fullName>
    </submittedName>
</protein>
<organism evidence="1 2">
    <name type="scientific">Tunturiibacter lichenicola</name>
    <dbReference type="NCBI Taxonomy" id="2051959"/>
    <lineage>
        <taxon>Bacteria</taxon>
        <taxon>Pseudomonadati</taxon>
        <taxon>Acidobacteriota</taxon>
        <taxon>Terriglobia</taxon>
        <taxon>Terriglobales</taxon>
        <taxon>Acidobacteriaceae</taxon>
        <taxon>Tunturiibacter</taxon>
    </lineage>
</organism>
<dbReference type="EMBL" id="JACCCV010000002">
    <property type="protein sequence ID" value="NYF53496.1"/>
    <property type="molecule type" value="Genomic_DNA"/>
</dbReference>
<name>A0A7Y9NQ78_9BACT</name>
<evidence type="ECO:0000313" key="1">
    <source>
        <dbReference type="EMBL" id="NYF53496.1"/>
    </source>
</evidence>
<dbReference type="Gene3D" id="2.160.20.80">
    <property type="entry name" value="E3 ubiquitin-protein ligase SopA"/>
    <property type="match status" value="1"/>
</dbReference>
<dbReference type="Proteomes" id="UP000534186">
    <property type="component" value="Unassembled WGS sequence"/>
</dbReference>
<proteinExistence type="predicted"/>